<accession>A0AA41ZNP8</accession>
<dbReference type="SUPFAM" id="SSF54427">
    <property type="entry name" value="NTF2-like"/>
    <property type="match status" value="1"/>
</dbReference>
<evidence type="ECO:0000313" key="3">
    <source>
        <dbReference type="Proteomes" id="UP001165678"/>
    </source>
</evidence>
<feature type="domain" description="YchJ-like middle NTF2-like" evidence="1">
    <location>
        <begin position="29"/>
        <end position="126"/>
    </location>
</feature>
<dbReference type="InterPro" id="IPR032710">
    <property type="entry name" value="NTF2-like_dom_sf"/>
</dbReference>
<dbReference type="NCBIfam" id="NF002449">
    <property type="entry name" value="PRK01617.1"/>
    <property type="match status" value="1"/>
</dbReference>
<dbReference type="Pfam" id="PF02810">
    <property type="entry name" value="SEC-C"/>
    <property type="match status" value="2"/>
</dbReference>
<evidence type="ECO:0000259" key="1">
    <source>
        <dbReference type="Pfam" id="PF17775"/>
    </source>
</evidence>
<sequence length="155" mass="16983">MPAPCPCQSGHPYATCCAPLHRGEAVAATCEALMRSRYSAFALGGLGDYLLATWAPGRPERRELSAAALSRREAEWTGLEIISSQERGRRGEVEFKAAFLAEGVSHVMHERSRFIREGDHWYYLDGIQNPPAEKVSRNGPCPCGSGKKAKRCCMG</sequence>
<dbReference type="SUPFAM" id="SSF103642">
    <property type="entry name" value="Sec-C motif"/>
    <property type="match status" value="1"/>
</dbReference>
<dbReference type="EMBL" id="JAPIVE010000002">
    <property type="protein sequence ID" value="MCX2524295.1"/>
    <property type="molecule type" value="Genomic_DNA"/>
</dbReference>
<dbReference type="Proteomes" id="UP001165678">
    <property type="component" value="Unassembled WGS sequence"/>
</dbReference>
<evidence type="ECO:0000313" key="2">
    <source>
        <dbReference type="EMBL" id="MCX2524295.1"/>
    </source>
</evidence>
<dbReference type="InterPro" id="IPR048469">
    <property type="entry name" value="YchJ-like_M"/>
</dbReference>
<proteinExistence type="predicted"/>
<keyword evidence="3" id="KW-1185">Reference proteome</keyword>
<organism evidence="2 3">
    <name type="scientific">Larsenimonas rhizosphaerae</name>
    <dbReference type="NCBI Taxonomy" id="2944682"/>
    <lineage>
        <taxon>Bacteria</taxon>
        <taxon>Pseudomonadati</taxon>
        <taxon>Pseudomonadota</taxon>
        <taxon>Gammaproteobacteria</taxon>
        <taxon>Oceanospirillales</taxon>
        <taxon>Halomonadaceae</taxon>
        <taxon>Larsenimonas</taxon>
    </lineage>
</organism>
<reference evidence="2" key="1">
    <citation type="submission" date="2022-11" db="EMBL/GenBank/DDBJ databases">
        <title>Larsenimonas rhizosphaerae sp. nov., isolated from a tidal mudflat.</title>
        <authorList>
            <person name="Lee S.D."/>
            <person name="Kim I.S."/>
        </authorList>
    </citation>
    <scope>NUCLEOTIDE SEQUENCE</scope>
    <source>
        <strain evidence="2">GH2-1</strain>
    </source>
</reference>
<protein>
    <submittedName>
        <fullName evidence="2">YchJ family protein</fullName>
    </submittedName>
</protein>
<dbReference type="PANTHER" id="PTHR33747">
    <property type="entry name" value="UPF0225 PROTEIN SCO1677"/>
    <property type="match status" value="1"/>
</dbReference>
<dbReference type="Pfam" id="PF17775">
    <property type="entry name" value="YchJ_M-like"/>
    <property type="match status" value="1"/>
</dbReference>
<dbReference type="AlphaFoldDB" id="A0AA41ZNP8"/>
<name>A0AA41ZNP8_9GAMM</name>
<dbReference type="PANTHER" id="PTHR33747:SF1">
    <property type="entry name" value="ADENYLATE CYCLASE-ASSOCIATED CAP C-TERMINAL DOMAIN-CONTAINING PROTEIN"/>
    <property type="match status" value="1"/>
</dbReference>
<comment type="caution">
    <text evidence="2">The sequence shown here is derived from an EMBL/GenBank/DDBJ whole genome shotgun (WGS) entry which is preliminary data.</text>
</comment>
<dbReference type="Gene3D" id="3.10.450.50">
    <property type="match status" value="1"/>
</dbReference>
<dbReference type="RefSeq" id="WP_265896177.1">
    <property type="nucleotide sequence ID" value="NZ_JAPIVE010000002.1"/>
</dbReference>
<dbReference type="InterPro" id="IPR004027">
    <property type="entry name" value="SEC_C_motif"/>
</dbReference>
<gene>
    <name evidence="2" type="ORF">OQ287_08580</name>
</gene>
<dbReference type="NCBIfam" id="NF002486">
    <property type="entry name" value="PRK01752.1"/>
    <property type="match status" value="1"/>
</dbReference>